<proteinExistence type="predicted"/>
<dbReference type="RefSeq" id="XP_016208956.1">
    <property type="nucleotide sequence ID" value="XM_016363198.1"/>
</dbReference>
<dbReference type="InParanoid" id="A0A0D1YEF5"/>
<feature type="domain" description="AB hydrolase-1" evidence="1">
    <location>
        <begin position="85"/>
        <end position="341"/>
    </location>
</feature>
<accession>A0A0D1YEF5</accession>
<dbReference type="Proteomes" id="UP000053259">
    <property type="component" value="Unassembled WGS sequence"/>
</dbReference>
<reference evidence="2 3" key="1">
    <citation type="submission" date="2015-01" db="EMBL/GenBank/DDBJ databases">
        <title>The Genome Sequence of Ochroconis gallopava CBS43764.</title>
        <authorList>
            <consortium name="The Broad Institute Genomics Platform"/>
            <person name="Cuomo C."/>
            <person name="de Hoog S."/>
            <person name="Gorbushina A."/>
            <person name="Stielow B."/>
            <person name="Teixiera M."/>
            <person name="Abouelleil A."/>
            <person name="Chapman S.B."/>
            <person name="Priest M."/>
            <person name="Young S.K."/>
            <person name="Wortman J."/>
            <person name="Nusbaum C."/>
            <person name="Birren B."/>
        </authorList>
    </citation>
    <scope>NUCLEOTIDE SEQUENCE [LARGE SCALE GENOMIC DNA]</scope>
    <source>
        <strain evidence="2 3">CBS 43764</strain>
    </source>
</reference>
<evidence type="ECO:0000313" key="2">
    <source>
        <dbReference type="EMBL" id="KIV99086.1"/>
    </source>
</evidence>
<evidence type="ECO:0000313" key="3">
    <source>
        <dbReference type="Proteomes" id="UP000053259"/>
    </source>
</evidence>
<name>A0A0D1YEF5_9PEZI</name>
<dbReference type="HOGENOM" id="CLU_044619_0_0_1"/>
<dbReference type="OrthoDB" id="3466836at2759"/>
<sequence length="359" mass="40023">MSVEKPPARDLSYENIENGYLRLRTKPSARMAYSFIPSATTHPRRPEPLLVFLSGVDNAKHVWQRTLNKMFEFACAISIELPPMLFYDRFGTGQSDPDPTDAGKQPEDYHDANDAVADLYQLILQVVQDKYHQKGASPHVLPPIVFCAHSFGVCLARIFSATYPGVVEGLMILDSAIATIPAEKFFPNPDDPASWKSRKDGTSVWSRNGFPADGFSEDICRDAIQKIRSSPISGYAMASNERIRWDNMPRLLPYNDKPKLQGPTPSLPLVTVINNDPDVVGPNLARTLKIPEPLIRYACLPIFRDYASKLHHIQPKGEGKTIIAHGAGHMIHVDCPELVARELIELIANSSQIVEKSRI</sequence>
<dbReference type="EMBL" id="KN847585">
    <property type="protein sequence ID" value="KIV99086.1"/>
    <property type="molecule type" value="Genomic_DNA"/>
</dbReference>
<evidence type="ECO:0000259" key="1">
    <source>
        <dbReference type="Pfam" id="PF12697"/>
    </source>
</evidence>
<organism evidence="2 3">
    <name type="scientific">Verruconis gallopava</name>
    <dbReference type="NCBI Taxonomy" id="253628"/>
    <lineage>
        <taxon>Eukaryota</taxon>
        <taxon>Fungi</taxon>
        <taxon>Dikarya</taxon>
        <taxon>Ascomycota</taxon>
        <taxon>Pezizomycotina</taxon>
        <taxon>Dothideomycetes</taxon>
        <taxon>Pleosporomycetidae</taxon>
        <taxon>Venturiales</taxon>
        <taxon>Sympoventuriaceae</taxon>
        <taxon>Verruconis</taxon>
    </lineage>
</organism>
<keyword evidence="3" id="KW-1185">Reference proteome</keyword>
<dbReference type="VEuPathDB" id="FungiDB:PV09_09190"/>
<gene>
    <name evidence="2" type="ORF">PV09_09190</name>
</gene>
<dbReference type="SUPFAM" id="SSF53474">
    <property type="entry name" value="alpha/beta-Hydrolases"/>
    <property type="match status" value="1"/>
</dbReference>
<dbReference type="InterPro" id="IPR000073">
    <property type="entry name" value="AB_hydrolase_1"/>
</dbReference>
<dbReference type="InterPro" id="IPR029058">
    <property type="entry name" value="AB_hydrolase_fold"/>
</dbReference>
<protein>
    <recommendedName>
        <fullName evidence="1">AB hydrolase-1 domain-containing protein</fullName>
    </recommendedName>
</protein>
<dbReference type="Pfam" id="PF12697">
    <property type="entry name" value="Abhydrolase_6"/>
    <property type="match status" value="1"/>
</dbReference>
<dbReference type="AlphaFoldDB" id="A0A0D1YEF5"/>
<dbReference type="GeneID" id="27317163"/>
<dbReference type="Gene3D" id="3.40.50.1820">
    <property type="entry name" value="alpha/beta hydrolase"/>
    <property type="match status" value="1"/>
</dbReference>